<sequence>MGVQGRPSARLVTAEEISAHRSLDDLWLVVDGVVYDLSEFARQHPGGAGVLLRHAGRDATVAYSEVHAPSLIRLTLPEARRIGVLDESSTTTTATIEDRARPPPLTRGEGEGEGKGKEEEEEPPPPPTPTISSAKANKGAAKPPPPLSSLINAHDFRLAAQQSYTPKAWAFLTSAATDCLTMERNSSAYSRIGLRPRVLRDVSAALVDLSTTILGSRVRAPLFVAPTSMGRLFHPEGERELGRGAQRLGIPQCVSTSCSFPLPEIMDAVEAEAEAEAEAGAGAGAGAGTNEDGMTAPAPAPAPVPVPVFFQLYVDKDRRKSEALLRLVGARGVKAVFVTVDAPVIGKREADERLRADEGMQLPMSGMTARNDGKGGSLGRIMGHFIDASLTWDDVAWLRTAAPGLPIVLKGIQTAMDAVRAMEVGVEAIYISNHGGRSLDTAPATILVLLELQKCCPQVFDRMEVYIDGGITRGTDIFKALCLGARAVGIGRGFLFALNYGKDGVERFVNILTDELETTMQQCGITSLDQVHPGLLHTGAVDHLVPGSEEHPYAKWKPRGKL</sequence>
<dbReference type="InterPro" id="IPR000262">
    <property type="entry name" value="FMN-dep_DH"/>
</dbReference>
<dbReference type="PANTHER" id="PTHR10578:SF104">
    <property type="entry name" value="CYTOCHROME B2, MITOCHONDRIAL-RELATED"/>
    <property type="match status" value="1"/>
</dbReference>
<evidence type="ECO:0000256" key="1">
    <source>
        <dbReference type="ARBA" id="ARBA00001917"/>
    </source>
</evidence>
<evidence type="ECO:0000256" key="3">
    <source>
        <dbReference type="SAM" id="MobiDB-lite"/>
    </source>
</evidence>
<dbReference type="PROSITE" id="PS50255">
    <property type="entry name" value="CYTOCHROME_B5_2"/>
    <property type="match status" value="1"/>
</dbReference>
<keyword evidence="2" id="KW-0560">Oxidoreductase</keyword>
<dbReference type="InterPro" id="IPR013785">
    <property type="entry name" value="Aldolase_TIM"/>
</dbReference>
<dbReference type="EMBL" id="DF977454">
    <property type="protein sequence ID" value="GAP89116.1"/>
    <property type="molecule type" value="Genomic_DNA"/>
</dbReference>
<dbReference type="InterPro" id="IPR001199">
    <property type="entry name" value="Cyt_B5-like_heme/steroid-bd"/>
</dbReference>
<dbReference type="SUPFAM" id="SSF51395">
    <property type="entry name" value="FMN-linked oxidoreductases"/>
    <property type="match status" value="1"/>
</dbReference>
<dbReference type="Proteomes" id="UP000054516">
    <property type="component" value="Unassembled WGS sequence"/>
</dbReference>
<comment type="cofactor">
    <cofactor evidence="1">
        <name>FMN</name>
        <dbReference type="ChEBI" id="CHEBI:58210"/>
    </cofactor>
</comment>
<gene>
    <name evidence="6" type="ORF">SAMD00023353_0902280</name>
</gene>
<evidence type="ECO:0000313" key="7">
    <source>
        <dbReference type="Proteomes" id="UP000054516"/>
    </source>
</evidence>
<dbReference type="SUPFAM" id="SSF55856">
    <property type="entry name" value="Cytochrome b5-like heme/steroid binding domain"/>
    <property type="match status" value="1"/>
</dbReference>
<dbReference type="InterPro" id="IPR037396">
    <property type="entry name" value="FMN_HAD"/>
</dbReference>
<accession>A0A1W2TLD8</accession>
<keyword evidence="7" id="KW-1185">Reference proteome</keyword>
<feature type="domain" description="FMN hydroxy acid dehydrogenase" evidence="5">
    <location>
        <begin position="145"/>
        <end position="541"/>
    </location>
</feature>
<dbReference type="Pfam" id="PF00173">
    <property type="entry name" value="Cyt-b5"/>
    <property type="match status" value="1"/>
</dbReference>
<evidence type="ECO:0000259" key="5">
    <source>
        <dbReference type="PROSITE" id="PS51349"/>
    </source>
</evidence>
<dbReference type="InterPro" id="IPR036400">
    <property type="entry name" value="Cyt_B5-like_heme/steroid_sf"/>
</dbReference>
<name>A0A1W2TLD8_ROSNE</name>
<evidence type="ECO:0000256" key="2">
    <source>
        <dbReference type="ARBA" id="ARBA00023002"/>
    </source>
</evidence>
<protein>
    <submittedName>
        <fullName evidence="6">Putative FMN-dependent dehydrogenase</fullName>
    </submittedName>
</protein>
<feature type="region of interest" description="Disordered" evidence="3">
    <location>
        <begin position="85"/>
        <end position="148"/>
    </location>
</feature>
<feature type="compositionally biased region" description="Basic and acidic residues" evidence="3">
    <location>
        <begin position="108"/>
        <end position="118"/>
    </location>
</feature>
<feature type="domain" description="Cytochrome b5 heme-binding" evidence="4">
    <location>
        <begin position="9"/>
        <end position="86"/>
    </location>
</feature>
<dbReference type="PROSITE" id="PS51349">
    <property type="entry name" value="FMN_HYDROXY_ACID_DH_2"/>
    <property type="match status" value="1"/>
</dbReference>
<dbReference type="CDD" id="cd02922">
    <property type="entry name" value="FCB2_FMN"/>
    <property type="match status" value="1"/>
</dbReference>
<reference evidence="6" key="1">
    <citation type="submission" date="2016-03" db="EMBL/GenBank/DDBJ databases">
        <title>Draft genome sequence of Rosellinia necatrix.</title>
        <authorList>
            <person name="Kanematsu S."/>
        </authorList>
    </citation>
    <scope>NUCLEOTIDE SEQUENCE [LARGE SCALE GENOMIC DNA]</scope>
    <source>
        <strain evidence="6">W97</strain>
    </source>
</reference>
<dbReference type="OrthoDB" id="1925334at2759"/>
<dbReference type="GO" id="GO:0016491">
    <property type="term" value="F:oxidoreductase activity"/>
    <property type="evidence" value="ECO:0007669"/>
    <property type="project" value="UniProtKB-KW"/>
</dbReference>
<evidence type="ECO:0000259" key="4">
    <source>
        <dbReference type="PROSITE" id="PS50255"/>
    </source>
</evidence>
<feature type="region of interest" description="Disordered" evidence="3">
    <location>
        <begin position="276"/>
        <end position="300"/>
    </location>
</feature>
<dbReference type="STRING" id="77044.A0A1W2TLD8"/>
<dbReference type="OMA" id="TFFQMYW"/>
<dbReference type="SMART" id="SM01117">
    <property type="entry name" value="Cyt-b5"/>
    <property type="match status" value="1"/>
</dbReference>
<dbReference type="Gene3D" id="3.20.20.70">
    <property type="entry name" value="Aldolase class I"/>
    <property type="match status" value="1"/>
</dbReference>
<dbReference type="PANTHER" id="PTHR10578">
    <property type="entry name" value="S -2-HYDROXY-ACID OXIDASE-RELATED"/>
    <property type="match status" value="1"/>
</dbReference>
<dbReference type="Gene3D" id="3.10.120.10">
    <property type="entry name" value="Cytochrome b5-like heme/steroid binding domain"/>
    <property type="match status" value="1"/>
</dbReference>
<evidence type="ECO:0000313" key="6">
    <source>
        <dbReference type="EMBL" id="GAP89116.1"/>
    </source>
</evidence>
<proteinExistence type="predicted"/>
<dbReference type="InterPro" id="IPR037458">
    <property type="entry name" value="L-MDH/L-LDH_FMN-bd"/>
</dbReference>
<dbReference type="Pfam" id="PF01070">
    <property type="entry name" value="FMN_dh"/>
    <property type="match status" value="1"/>
</dbReference>
<organism evidence="6">
    <name type="scientific">Rosellinia necatrix</name>
    <name type="common">White root-rot fungus</name>
    <dbReference type="NCBI Taxonomy" id="77044"/>
    <lineage>
        <taxon>Eukaryota</taxon>
        <taxon>Fungi</taxon>
        <taxon>Dikarya</taxon>
        <taxon>Ascomycota</taxon>
        <taxon>Pezizomycotina</taxon>
        <taxon>Sordariomycetes</taxon>
        <taxon>Xylariomycetidae</taxon>
        <taxon>Xylariales</taxon>
        <taxon>Xylariaceae</taxon>
        <taxon>Rosellinia</taxon>
    </lineage>
</organism>
<dbReference type="AlphaFoldDB" id="A0A1W2TLD8"/>